<evidence type="ECO:0000313" key="8">
    <source>
        <dbReference type="EMBL" id="GLR12028.1"/>
    </source>
</evidence>
<dbReference type="SMART" id="SM00079">
    <property type="entry name" value="PBPe"/>
    <property type="match status" value="1"/>
</dbReference>
<proteinExistence type="inferred from homology"/>
<feature type="domain" description="Ionotropic glutamate receptor C-terminal" evidence="7">
    <location>
        <begin position="34"/>
        <end position="251"/>
    </location>
</feature>
<comment type="similarity">
    <text evidence="1 4">Belongs to the bacterial solute-binding protein 3 family.</text>
</comment>
<dbReference type="Proteomes" id="UP001156706">
    <property type="component" value="Unassembled WGS sequence"/>
</dbReference>
<comment type="caution">
    <text evidence="8">The sequence shown here is derived from an EMBL/GenBank/DDBJ whole genome shotgun (WGS) entry which is preliminary data.</text>
</comment>
<evidence type="ECO:0000313" key="9">
    <source>
        <dbReference type="Proteomes" id="UP001156706"/>
    </source>
</evidence>
<sequence length="265" mass="29046">MRLNRTLLLGCLSGLLMTSTVLADVLDRVKSKGVLTVGVVIDPPFGIKNKNGTLSGYDVDFAIAIAKKLGVKPVILELDTDERVNALNTNKIDILTAYTKTAEREKQVSFSYGYFVTGQKFVAKLRKIQTLDDVKSLSVGAIRDTTSEKLAKKELAGTTIISFTDVDEAFRFLQQGKIDAITYDEPILAAKLFAMPGKQQYEISPVSLSTKAYGLAVVKGEKRLVGVINDTLSELEDSGEAARIFERWFGPTSSAPLQRIFKIQS</sequence>
<feature type="chain" id="PRO_5046968798" evidence="5">
    <location>
        <begin position="24"/>
        <end position="265"/>
    </location>
</feature>
<dbReference type="PANTHER" id="PTHR30085:SF6">
    <property type="entry name" value="ABC TRANSPORTER GLUTAMINE-BINDING PROTEIN GLNH"/>
    <property type="match status" value="1"/>
</dbReference>
<evidence type="ECO:0000256" key="4">
    <source>
        <dbReference type="RuleBase" id="RU003744"/>
    </source>
</evidence>
<gene>
    <name evidence="8" type="ORF">GCM10007907_08180</name>
</gene>
<protein>
    <submittedName>
        <fullName evidence="8">Cysteine ABC transporter substrate-binding protein</fullName>
    </submittedName>
</protein>
<accession>A0ABQ5YC12</accession>
<dbReference type="InterPro" id="IPR018313">
    <property type="entry name" value="SBP_3_CS"/>
</dbReference>
<keyword evidence="2" id="KW-0813">Transport</keyword>
<evidence type="ECO:0000256" key="2">
    <source>
        <dbReference type="ARBA" id="ARBA00022448"/>
    </source>
</evidence>
<keyword evidence="3 5" id="KW-0732">Signal</keyword>
<reference evidence="9" key="1">
    <citation type="journal article" date="2019" name="Int. J. Syst. Evol. Microbiol.">
        <title>The Global Catalogue of Microorganisms (GCM) 10K type strain sequencing project: providing services to taxonomists for standard genome sequencing and annotation.</title>
        <authorList>
            <consortium name="The Broad Institute Genomics Platform"/>
            <consortium name="The Broad Institute Genome Sequencing Center for Infectious Disease"/>
            <person name="Wu L."/>
            <person name="Ma J."/>
        </authorList>
    </citation>
    <scope>NUCLEOTIDE SEQUENCE [LARGE SCALE GENOMIC DNA]</scope>
    <source>
        <strain evidence="9">NBRC 110044</strain>
    </source>
</reference>
<evidence type="ECO:0000256" key="3">
    <source>
        <dbReference type="ARBA" id="ARBA00022729"/>
    </source>
</evidence>
<dbReference type="EMBL" id="BSOG01000001">
    <property type="protein sequence ID" value="GLR12028.1"/>
    <property type="molecule type" value="Genomic_DNA"/>
</dbReference>
<dbReference type="InterPro" id="IPR001638">
    <property type="entry name" value="Solute-binding_3/MltF_N"/>
</dbReference>
<dbReference type="InterPro" id="IPR051455">
    <property type="entry name" value="Bact_solute-bind_prot3"/>
</dbReference>
<evidence type="ECO:0000256" key="5">
    <source>
        <dbReference type="SAM" id="SignalP"/>
    </source>
</evidence>
<dbReference type="Pfam" id="PF00497">
    <property type="entry name" value="SBP_bac_3"/>
    <property type="match status" value="1"/>
</dbReference>
<dbReference type="PANTHER" id="PTHR30085">
    <property type="entry name" value="AMINO ACID ABC TRANSPORTER PERMEASE"/>
    <property type="match status" value="1"/>
</dbReference>
<evidence type="ECO:0000259" key="6">
    <source>
        <dbReference type="SMART" id="SM00062"/>
    </source>
</evidence>
<keyword evidence="9" id="KW-1185">Reference proteome</keyword>
<evidence type="ECO:0000259" key="7">
    <source>
        <dbReference type="SMART" id="SM00079"/>
    </source>
</evidence>
<dbReference type="SUPFAM" id="SSF53850">
    <property type="entry name" value="Periplasmic binding protein-like II"/>
    <property type="match status" value="1"/>
</dbReference>
<feature type="domain" description="Solute-binding protein family 3/N-terminal" evidence="6">
    <location>
        <begin position="34"/>
        <end position="252"/>
    </location>
</feature>
<dbReference type="SMART" id="SM00062">
    <property type="entry name" value="PBPb"/>
    <property type="match status" value="1"/>
</dbReference>
<dbReference type="Gene3D" id="3.40.190.10">
    <property type="entry name" value="Periplasmic binding protein-like II"/>
    <property type="match status" value="2"/>
</dbReference>
<dbReference type="InterPro" id="IPR001320">
    <property type="entry name" value="Iontro_rcpt_C"/>
</dbReference>
<dbReference type="RefSeq" id="WP_284195166.1">
    <property type="nucleotide sequence ID" value="NZ_BSOG01000001.1"/>
</dbReference>
<dbReference type="PROSITE" id="PS01039">
    <property type="entry name" value="SBP_BACTERIAL_3"/>
    <property type="match status" value="1"/>
</dbReference>
<evidence type="ECO:0000256" key="1">
    <source>
        <dbReference type="ARBA" id="ARBA00010333"/>
    </source>
</evidence>
<organism evidence="8 9">
    <name type="scientific">Chitinimonas prasina</name>
    <dbReference type="NCBI Taxonomy" id="1434937"/>
    <lineage>
        <taxon>Bacteria</taxon>
        <taxon>Pseudomonadati</taxon>
        <taxon>Pseudomonadota</taxon>
        <taxon>Betaproteobacteria</taxon>
        <taxon>Neisseriales</taxon>
        <taxon>Chitinibacteraceae</taxon>
        <taxon>Chitinimonas</taxon>
    </lineage>
</organism>
<feature type="signal peptide" evidence="5">
    <location>
        <begin position="1"/>
        <end position="23"/>
    </location>
</feature>
<name>A0ABQ5YC12_9NEIS</name>